<sequence length="224" mass="25416">MATGPITPADDMADSVRSLSPTAQEPAAYNGTRDTSVFDDAVMHLVLEPPSPSGIVILTDTNEQPVNHHSIRLADIDPPSLPTIPAHELPLPLTDPRRIYRSPLPGLLLTHPNGSPEGGPSPFSSIPTTHDEFAQHFIRLHGIRSPEELERRLGAAMQEQKDELRRRMRRREEAIEHNARIEKEIRNLVDQRAMEVKLEEKLKAGAARRREEREERERKRRKRV</sequence>
<keyword evidence="1" id="KW-0175">Coiled coil</keyword>
<evidence type="ECO:0000256" key="1">
    <source>
        <dbReference type="SAM" id="Coils"/>
    </source>
</evidence>
<dbReference type="eggNOG" id="ENOG502SSSU">
    <property type="taxonomic scope" value="Eukaryota"/>
</dbReference>
<feature type="region of interest" description="Disordered" evidence="2">
    <location>
        <begin position="201"/>
        <end position="224"/>
    </location>
</feature>
<organism evidence="3 4">
    <name type="scientific">Coniosporium apollinis (strain CBS 100218)</name>
    <name type="common">Rock-inhabiting black yeast</name>
    <dbReference type="NCBI Taxonomy" id="1168221"/>
    <lineage>
        <taxon>Eukaryota</taxon>
        <taxon>Fungi</taxon>
        <taxon>Dikarya</taxon>
        <taxon>Ascomycota</taxon>
        <taxon>Pezizomycotina</taxon>
        <taxon>Dothideomycetes</taxon>
        <taxon>Dothideomycetes incertae sedis</taxon>
        <taxon>Coniosporium</taxon>
    </lineage>
</organism>
<evidence type="ECO:0000256" key="2">
    <source>
        <dbReference type="SAM" id="MobiDB-lite"/>
    </source>
</evidence>
<feature type="coiled-coil region" evidence="1">
    <location>
        <begin position="154"/>
        <end position="191"/>
    </location>
</feature>
<keyword evidence="4" id="KW-1185">Reference proteome</keyword>
<evidence type="ECO:0000313" key="3">
    <source>
        <dbReference type="EMBL" id="EON63378.1"/>
    </source>
</evidence>
<proteinExistence type="predicted"/>
<feature type="compositionally biased region" description="Basic and acidic residues" evidence="2">
    <location>
        <begin position="201"/>
        <end position="217"/>
    </location>
</feature>
<gene>
    <name evidence="3" type="ORF">W97_02605</name>
</gene>
<accession>R7YND2</accession>
<evidence type="ECO:0000313" key="4">
    <source>
        <dbReference type="Proteomes" id="UP000016924"/>
    </source>
</evidence>
<dbReference type="RefSeq" id="XP_007778695.1">
    <property type="nucleotide sequence ID" value="XM_007780505.1"/>
</dbReference>
<dbReference type="OrthoDB" id="3926908at2759"/>
<dbReference type="Proteomes" id="UP000016924">
    <property type="component" value="Unassembled WGS sequence"/>
</dbReference>
<protein>
    <submittedName>
        <fullName evidence="3">Uncharacterized protein</fullName>
    </submittedName>
</protein>
<dbReference type="AlphaFoldDB" id="R7YND2"/>
<reference evidence="4" key="1">
    <citation type="submission" date="2012-06" db="EMBL/GenBank/DDBJ databases">
        <title>The genome sequence of Coniosporium apollinis CBS 100218.</title>
        <authorList>
            <consortium name="The Broad Institute Genome Sequencing Platform"/>
            <person name="Cuomo C."/>
            <person name="Gorbushina A."/>
            <person name="Noack S."/>
            <person name="Walker B."/>
            <person name="Young S.K."/>
            <person name="Zeng Q."/>
            <person name="Gargeya S."/>
            <person name="Fitzgerald M."/>
            <person name="Haas B."/>
            <person name="Abouelleil A."/>
            <person name="Alvarado L."/>
            <person name="Arachchi H.M."/>
            <person name="Berlin A.M."/>
            <person name="Chapman S.B."/>
            <person name="Goldberg J."/>
            <person name="Griggs A."/>
            <person name="Gujja S."/>
            <person name="Hansen M."/>
            <person name="Howarth C."/>
            <person name="Imamovic A."/>
            <person name="Larimer J."/>
            <person name="McCowan C."/>
            <person name="Montmayeur A."/>
            <person name="Murphy C."/>
            <person name="Neiman D."/>
            <person name="Pearson M."/>
            <person name="Priest M."/>
            <person name="Roberts A."/>
            <person name="Saif S."/>
            <person name="Shea T."/>
            <person name="Sisk P."/>
            <person name="Sykes S."/>
            <person name="Wortman J."/>
            <person name="Nusbaum C."/>
            <person name="Birren B."/>
        </authorList>
    </citation>
    <scope>NUCLEOTIDE SEQUENCE [LARGE SCALE GENOMIC DNA]</scope>
    <source>
        <strain evidence="4">CBS 100218</strain>
    </source>
</reference>
<dbReference type="OMA" id="THKNGYH"/>
<dbReference type="EMBL" id="JH767563">
    <property type="protein sequence ID" value="EON63378.1"/>
    <property type="molecule type" value="Genomic_DNA"/>
</dbReference>
<feature type="region of interest" description="Disordered" evidence="2">
    <location>
        <begin position="1"/>
        <end position="31"/>
    </location>
</feature>
<dbReference type="HOGENOM" id="CLU_108111_0_0_1"/>
<dbReference type="GeneID" id="19899916"/>
<name>R7YND2_CONA1</name>